<evidence type="ECO:0000313" key="2">
    <source>
        <dbReference type="Proteomes" id="UP001349994"/>
    </source>
</evidence>
<proteinExistence type="predicted"/>
<name>A0ABU6IGJ3_9ACTN</name>
<sequence>MGDLSVFIDESGDTGSVSRYYLVTLVMHDQRDSVEMRDKAYRTHLANSNLPDLPFHFSPLMNGHGSYAVESLDVRKALLAKFRRFAEDLPFKYRTFSYEKSHFESPESLQEKLSQELTGYLQINLAYFQTFSQIKIYYDNGQSIVTHAIRRAFVKALGDKAVIFRLVDPKSFRLFQLADYLCGLELAALKYDQKQQTATDGIFFGGSTAFKKNYLKKMRKKRLE</sequence>
<dbReference type="Proteomes" id="UP001349994">
    <property type="component" value="Unassembled WGS sequence"/>
</dbReference>
<dbReference type="RefSeq" id="WP_326423821.1">
    <property type="nucleotide sequence ID" value="NZ_JAYMFF010000006.1"/>
</dbReference>
<gene>
    <name evidence="1" type="ORF">VIN30_03755</name>
</gene>
<protein>
    <submittedName>
        <fullName evidence="1">DUF3800 domain-containing protein</fullName>
    </submittedName>
</protein>
<evidence type="ECO:0000313" key="1">
    <source>
        <dbReference type="EMBL" id="MEC4175560.1"/>
    </source>
</evidence>
<keyword evidence="2" id="KW-1185">Reference proteome</keyword>
<dbReference type="InterPro" id="IPR024524">
    <property type="entry name" value="DUF3800"/>
</dbReference>
<organism evidence="1 2">
    <name type="scientific">Adlercreutzia wanghongyangiae</name>
    <dbReference type="NCBI Taxonomy" id="3111451"/>
    <lineage>
        <taxon>Bacteria</taxon>
        <taxon>Bacillati</taxon>
        <taxon>Actinomycetota</taxon>
        <taxon>Coriobacteriia</taxon>
        <taxon>Eggerthellales</taxon>
        <taxon>Eggerthellaceae</taxon>
        <taxon>Adlercreutzia</taxon>
    </lineage>
</organism>
<comment type="caution">
    <text evidence="1">The sequence shown here is derived from an EMBL/GenBank/DDBJ whole genome shotgun (WGS) entry which is preliminary data.</text>
</comment>
<reference evidence="1 2" key="1">
    <citation type="submission" date="2024-01" db="EMBL/GenBank/DDBJ databases">
        <title>novel species in genus Adlercreutzia.</title>
        <authorList>
            <person name="Liu X."/>
        </authorList>
    </citation>
    <scope>NUCLEOTIDE SEQUENCE [LARGE SCALE GENOMIC DNA]</scope>
    <source>
        <strain evidence="1 2">R7</strain>
    </source>
</reference>
<dbReference type="Pfam" id="PF12686">
    <property type="entry name" value="DUF3800"/>
    <property type="match status" value="1"/>
</dbReference>
<dbReference type="EMBL" id="JAYMFF010000006">
    <property type="protein sequence ID" value="MEC4175560.1"/>
    <property type="molecule type" value="Genomic_DNA"/>
</dbReference>
<accession>A0ABU6IGJ3</accession>